<sequence length="231" mass="26458">MTKSAMKSVFLLLAGIQGVYCLSTAREITGKKGTSVTVPCQYSSTYAFFTKYLCQGREFVFCSILKYNTHEQKVGDKVQIMDHEHETIFYITIRDLNEGDQAWYWCGIEIHGGIDQGFYFYLYVTNGNAGLSLTNNLLKGSEGQHLGIICDYDPSFITNNKRICHGTESYNCRNIENGNNDHVHVEDKPLQRKFIVTLKDLKKTDSGWYWIIMGSKDTERISFYIIVEDSE</sequence>
<dbReference type="SMART" id="SM00409">
    <property type="entry name" value="IG"/>
    <property type="match status" value="2"/>
</dbReference>
<reference evidence="6" key="3">
    <citation type="submission" date="2025-09" db="UniProtKB">
        <authorList>
            <consortium name="Ensembl"/>
        </authorList>
    </citation>
    <scope>IDENTIFICATION</scope>
</reference>
<evidence type="ECO:0000256" key="1">
    <source>
        <dbReference type="ARBA" id="ARBA00004370"/>
    </source>
</evidence>
<dbReference type="Ensembl" id="ENSECRT00000017142.1">
    <property type="protein sequence ID" value="ENSECRP00000016843.1"/>
    <property type="gene ID" value="ENSECRG00000011186.1"/>
</dbReference>
<evidence type="ECO:0000313" key="6">
    <source>
        <dbReference type="Ensembl" id="ENSECRP00000016843.1"/>
    </source>
</evidence>
<accession>A0A8C4SGY1</accession>
<proteinExistence type="predicted"/>
<dbReference type="InterPro" id="IPR003599">
    <property type="entry name" value="Ig_sub"/>
</dbReference>
<keyword evidence="2" id="KW-0812">Transmembrane</keyword>
<keyword evidence="3" id="KW-0472">Membrane</keyword>
<feature type="chain" id="PRO_5034329319" description="Immunoglobulin domain-containing protein" evidence="4">
    <location>
        <begin position="22"/>
        <end position="231"/>
    </location>
</feature>
<dbReference type="SUPFAM" id="SSF48726">
    <property type="entry name" value="Immunoglobulin"/>
    <property type="match status" value="1"/>
</dbReference>
<dbReference type="InterPro" id="IPR013106">
    <property type="entry name" value="Ig_V-set"/>
</dbReference>
<organism evidence="6 7">
    <name type="scientific">Erpetoichthys calabaricus</name>
    <name type="common">Rope fish</name>
    <name type="synonym">Calamoichthys calabaricus</name>
    <dbReference type="NCBI Taxonomy" id="27687"/>
    <lineage>
        <taxon>Eukaryota</taxon>
        <taxon>Metazoa</taxon>
        <taxon>Chordata</taxon>
        <taxon>Craniata</taxon>
        <taxon>Vertebrata</taxon>
        <taxon>Euteleostomi</taxon>
        <taxon>Actinopterygii</taxon>
        <taxon>Polypteriformes</taxon>
        <taxon>Polypteridae</taxon>
        <taxon>Erpetoichthys</taxon>
    </lineage>
</organism>
<keyword evidence="7" id="KW-1185">Reference proteome</keyword>
<dbReference type="Gene3D" id="2.60.40.10">
    <property type="entry name" value="Immunoglobulins"/>
    <property type="match status" value="2"/>
</dbReference>
<feature type="domain" description="Immunoglobulin" evidence="5">
    <location>
        <begin position="25"/>
        <end position="125"/>
    </location>
</feature>
<dbReference type="Proteomes" id="UP000694620">
    <property type="component" value="Chromosome 6"/>
</dbReference>
<dbReference type="Pfam" id="PF07686">
    <property type="entry name" value="V-set"/>
    <property type="match status" value="1"/>
</dbReference>
<comment type="subcellular location">
    <subcellularLocation>
        <location evidence="1">Membrane</location>
    </subcellularLocation>
</comment>
<dbReference type="InterPro" id="IPR050671">
    <property type="entry name" value="CD300_family_receptors"/>
</dbReference>
<evidence type="ECO:0000256" key="4">
    <source>
        <dbReference type="SAM" id="SignalP"/>
    </source>
</evidence>
<dbReference type="InterPro" id="IPR036179">
    <property type="entry name" value="Ig-like_dom_sf"/>
</dbReference>
<evidence type="ECO:0000259" key="5">
    <source>
        <dbReference type="SMART" id="SM00409"/>
    </source>
</evidence>
<reference evidence="6" key="2">
    <citation type="submission" date="2025-08" db="UniProtKB">
        <authorList>
            <consortium name="Ensembl"/>
        </authorList>
    </citation>
    <scope>IDENTIFICATION</scope>
</reference>
<evidence type="ECO:0000256" key="2">
    <source>
        <dbReference type="ARBA" id="ARBA00022692"/>
    </source>
</evidence>
<reference evidence="6" key="1">
    <citation type="submission" date="2021-06" db="EMBL/GenBank/DDBJ databases">
        <authorList>
            <consortium name="Wellcome Sanger Institute Data Sharing"/>
        </authorList>
    </citation>
    <scope>NUCLEOTIDE SEQUENCE [LARGE SCALE GENOMIC DNA]</scope>
</reference>
<evidence type="ECO:0000313" key="7">
    <source>
        <dbReference type="Proteomes" id="UP000694620"/>
    </source>
</evidence>
<evidence type="ECO:0000256" key="3">
    <source>
        <dbReference type="ARBA" id="ARBA00023136"/>
    </source>
</evidence>
<feature type="domain" description="Immunoglobulin" evidence="5">
    <location>
        <begin position="135"/>
        <end position="228"/>
    </location>
</feature>
<dbReference type="PANTHER" id="PTHR11860">
    <property type="entry name" value="POLYMERIC-IMMUNOGLOBULIN RECEPTOR"/>
    <property type="match status" value="1"/>
</dbReference>
<dbReference type="GO" id="GO:0005886">
    <property type="term" value="C:plasma membrane"/>
    <property type="evidence" value="ECO:0007669"/>
    <property type="project" value="TreeGrafter"/>
</dbReference>
<dbReference type="GeneTree" id="ENSGT00950000182977"/>
<dbReference type="GO" id="GO:0004888">
    <property type="term" value="F:transmembrane signaling receptor activity"/>
    <property type="evidence" value="ECO:0007669"/>
    <property type="project" value="TreeGrafter"/>
</dbReference>
<dbReference type="PANTHER" id="PTHR11860:SF87">
    <property type="entry name" value="CMRF35-LIKE MOLECULE 8"/>
    <property type="match status" value="1"/>
</dbReference>
<keyword evidence="4" id="KW-0732">Signal</keyword>
<feature type="signal peptide" evidence="4">
    <location>
        <begin position="1"/>
        <end position="21"/>
    </location>
</feature>
<name>A0A8C4SGY1_ERPCA</name>
<dbReference type="InterPro" id="IPR013783">
    <property type="entry name" value="Ig-like_fold"/>
</dbReference>
<dbReference type="AlphaFoldDB" id="A0A8C4SGY1"/>
<protein>
    <recommendedName>
        <fullName evidence="5">Immunoglobulin domain-containing protein</fullName>
    </recommendedName>
</protein>